<reference evidence="13 14" key="1">
    <citation type="submission" date="2014-12" db="EMBL/GenBank/DDBJ databases">
        <title>Mercury Reductase activity and rhizosphere competence traits in the genome of root associated Photobacterium halotolerans MELD1.</title>
        <authorList>
            <person name="Mathew D.C."/>
            <person name="Huang C.-C."/>
        </authorList>
    </citation>
    <scope>NUCLEOTIDE SEQUENCE [LARGE SCALE GENOMIC DNA]</scope>
    <source>
        <strain evidence="13 14">MELD1</strain>
    </source>
</reference>
<keyword evidence="4" id="KW-0813">Transport</keyword>
<gene>
    <name evidence="13" type="ORF">KY46_16500</name>
</gene>
<proteinExistence type="inferred from homology"/>
<comment type="similarity">
    <text evidence="2">Belongs to the binding-protein-dependent transport system permease family. AraH/RbsC subfamily.</text>
</comment>
<name>A0A0F5VB69_9GAMM</name>
<feature type="transmembrane region" description="Helical" evidence="12">
    <location>
        <begin position="140"/>
        <end position="160"/>
    </location>
</feature>
<evidence type="ECO:0000256" key="12">
    <source>
        <dbReference type="SAM" id="Phobius"/>
    </source>
</evidence>
<dbReference type="PANTHER" id="PTHR32196:SF71">
    <property type="entry name" value="AUTOINDUCER 2 IMPORT SYSTEM PERMEASE PROTEIN LSRD"/>
    <property type="match status" value="1"/>
</dbReference>
<dbReference type="InterPro" id="IPR001851">
    <property type="entry name" value="ABC_transp_permease"/>
</dbReference>
<feature type="transmembrane region" description="Helical" evidence="12">
    <location>
        <begin position="61"/>
        <end position="82"/>
    </location>
</feature>
<feature type="transmembrane region" description="Helical" evidence="12">
    <location>
        <begin position="33"/>
        <end position="55"/>
    </location>
</feature>
<feature type="transmembrane region" description="Helical" evidence="12">
    <location>
        <begin position="180"/>
        <end position="201"/>
    </location>
</feature>
<evidence type="ECO:0000313" key="13">
    <source>
        <dbReference type="EMBL" id="KKC98729.1"/>
    </source>
</evidence>
<protein>
    <recommendedName>
        <fullName evidence="11">Autoinducer 2 import system permease protein LsrD</fullName>
    </recommendedName>
</protein>
<dbReference type="GO" id="GO:0005886">
    <property type="term" value="C:plasma membrane"/>
    <property type="evidence" value="ECO:0007669"/>
    <property type="project" value="UniProtKB-SubCell"/>
</dbReference>
<dbReference type="AlphaFoldDB" id="A0A0F5VB69"/>
<dbReference type="PATRIC" id="fig|265726.11.peg.1563"/>
<feature type="transmembrane region" description="Helical" evidence="12">
    <location>
        <begin position="111"/>
        <end position="133"/>
    </location>
</feature>
<keyword evidence="9 12" id="KW-0472">Membrane</keyword>
<keyword evidence="7 12" id="KW-0812">Transmembrane</keyword>
<evidence type="ECO:0000256" key="9">
    <source>
        <dbReference type="ARBA" id="ARBA00023136"/>
    </source>
</evidence>
<comment type="caution">
    <text evidence="13">The sequence shown here is derived from an EMBL/GenBank/DDBJ whole genome shotgun (WGS) entry which is preliminary data.</text>
</comment>
<evidence type="ECO:0000256" key="4">
    <source>
        <dbReference type="ARBA" id="ARBA00022448"/>
    </source>
</evidence>
<dbReference type="STRING" id="265726.KY46_16500"/>
<organism evidence="13 14">
    <name type="scientific">Photobacterium halotolerans</name>
    <dbReference type="NCBI Taxonomy" id="265726"/>
    <lineage>
        <taxon>Bacteria</taxon>
        <taxon>Pseudomonadati</taxon>
        <taxon>Pseudomonadota</taxon>
        <taxon>Gammaproteobacteria</taxon>
        <taxon>Vibrionales</taxon>
        <taxon>Vibrionaceae</taxon>
        <taxon>Photobacterium</taxon>
    </lineage>
</organism>
<dbReference type="Proteomes" id="UP000033633">
    <property type="component" value="Unassembled WGS sequence"/>
</dbReference>
<evidence type="ECO:0000256" key="8">
    <source>
        <dbReference type="ARBA" id="ARBA00022989"/>
    </source>
</evidence>
<comment type="function">
    <text evidence="10">Part of the ABC transporter complex LsrABCD involved in autoinducer 2 (AI-2) import. Probably responsible for the translocation of the substrate across the membrane.</text>
</comment>
<evidence type="ECO:0000256" key="5">
    <source>
        <dbReference type="ARBA" id="ARBA00022475"/>
    </source>
</evidence>
<evidence type="ECO:0000256" key="3">
    <source>
        <dbReference type="ARBA" id="ARBA00011262"/>
    </source>
</evidence>
<feature type="transmembrane region" description="Helical" evidence="12">
    <location>
        <begin position="286"/>
        <end position="305"/>
    </location>
</feature>
<evidence type="ECO:0000256" key="10">
    <source>
        <dbReference type="ARBA" id="ARBA00025439"/>
    </source>
</evidence>
<dbReference type="EMBL" id="JWYV01000016">
    <property type="protein sequence ID" value="KKC98729.1"/>
    <property type="molecule type" value="Genomic_DNA"/>
</dbReference>
<dbReference type="RefSeq" id="WP_046221725.1">
    <property type="nucleotide sequence ID" value="NZ_JWYV01000016.1"/>
</dbReference>
<keyword evidence="5" id="KW-1003">Cell membrane</keyword>
<dbReference type="CDD" id="cd06579">
    <property type="entry name" value="TM_PBP1_transp_AraH_like"/>
    <property type="match status" value="1"/>
</dbReference>
<keyword evidence="8 12" id="KW-1133">Transmembrane helix</keyword>
<keyword evidence="14" id="KW-1185">Reference proteome</keyword>
<comment type="subunit">
    <text evidence="3">The complex is composed of two ATP-binding proteins (LsrA), two transmembrane proteins (LsrC and LsrD) and a solute-binding protein (LsrB).</text>
</comment>
<feature type="transmembrane region" description="Helical" evidence="12">
    <location>
        <begin position="232"/>
        <end position="250"/>
    </location>
</feature>
<keyword evidence="6" id="KW-0997">Cell inner membrane</keyword>
<evidence type="ECO:0000256" key="7">
    <source>
        <dbReference type="ARBA" id="ARBA00022692"/>
    </source>
</evidence>
<accession>A0A0F5VB69</accession>
<evidence type="ECO:0000313" key="14">
    <source>
        <dbReference type="Proteomes" id="UP000033633"/>
    </source>
</evidence>
<evidence type="ECO:0000256" key="6">
    <source>
        <dbReference type="ARBA" id="ARBA00022519"/>
    </source>
</evidence>
<evidence type="ECO:0000256" key="2">
    <source>
        <dbReference type="ARBA" id="ARBA00007942"/>
    </source>
</evidence>
<dbReference type="GO" id="GO:0022857">
    <property type="term" value="F:transmembrane transporter activity"/>
    <property type="evidence" value="ECO:0007669"/>
    <property type="project" value="InterPro"/>
</dbReference>
<dbReference type="OrthoDB" id="8843934at2"/>
<sequence length="339" mass="36319">MTIEHVSTPSTSVNTRKRSFRDALVRVSQMREFTLILIIVAMFIGMSFASPYFLTWANMKAMLLSFSTEGIVVVGMTMLLIVGGIDLSVGAVMCLAMVFAAKLFMLGMNPWLASLASIGFSGFIGWLMGLCVTRLGLHHFIVTLAFMGLARGASMIITQGTPISLFTLPPEFKFVGQGTLFGVPFSIIIFFVVIIISDFLLRNAKAFRKIFYTGSNEKAAQYSGVNTNKVKLYVTVLSSALCGLAGIIYMSKFGAATPNFGVGLELNIIAAAVIGGASLKGGEGTIFGAILGIALLSVVSSSLILLDVSVYWQEFIKGLILLAAVAADHHLHQKSKAKS</sequence>
<evidence type="ECO:0000256" key="1">
    <source>
        <dbReference type="ARBA" id="ARBA00004429"/>
    </source>
</evidence>
<evidence type="ECO:0000256" key="11">
    <source>
        <dbReference type="ARBA" id="ARBA00039381"/>
    </source>
</evidence>
<dbReference type="Pfam" id="PF02653">
    <property type="entry name" value="BPD_transp_2"/>
    <property type="match status" value="1"/>
</dbReference>
<feature type="transmembrane region" description="Helical" evidence="12">
    <location>
        <begin position="262"/>
        <end position="279"/>
    </location>
</feature>
<comment type="subcellular location">
    <subcellularLocation>
        <location evidence="1">Cell inner membrane</location>
        <topology evidence="1">Multi-pass membrane protein</topology>
    </subcellularLocation>
</comment>
<dbReference type="PANTHER" id="PTHR32196">
    <property type="entry name" value="ABC TRANSPORTER PERMEASE PROTEIN YPHD-RELATED-RELATED"/>
    <property type="match status" value="1"/>
</dbReference>